<organism evidence="4 5">
    <name type="scientific">Nepenthes gracilis</name>
    <name type="common">Slender pitcher plant</name>
    <dbReference type="NCBI Taxonomy" id="150966"/>
    <lineage>
        <taxon>Eukaryota</taxon>
        <taxon>Viridiplantae</taxon>
        <taxon>Streptophyta</taxon>
        <taxon>Embryophyta</taxon>
        <taxon>Tracheophyta</taxon>
        <taxon>Spermatophyta</taxon>
        <taxon>Magnoliopsida</taxon>
        <taxon>eudicotyledons</taxon>
        <taxon>Gunneridae</taxon>
        <taxon>Pentapetalae</taxon>
        <taxon>Caryophyllales</taxon>
        <taxon>Nepenthaceae</taxon>
        <taxon>Nepenthes</taxon>
    </lineage>
</organism>
<feature type="region of interest" description="Disordered" evidence="3">
    <location>
        <begin position="31"/>
        <end position="65"/>
    </location>
</feature>
<keyword evidence="5" id="KW-1185">Reference proteome</keyword>
<evidence type="ECO:0000256" key="1">
    <source>
        <dbReference type="ARBA" id="ARBA00022737"/>
    </source>
</evidence>
<dbReference type="GO" id="GO:0009451">
    <property type="term" value="P:RNA modification"/>
    <property type="evidence" value="ECO:0007669"/>
    <property type="project" value="InterPro"/>
</dbReference>
<evidence type="ECO:0008006" key="6">
    <source>
        <dbReference type="Google" id="ProtNLM"/>
    </source>
</evidence>
<dbReference type="InterPro" id="IPR011990">
    <property type="entry name" value="TPR-like_helical_dom_sf"/>
</dbReference>
<dbReference type="PANTHER" id="PTHR24015:SF2028">
    <property type="entry name" value="REPEAT-CONTAINING PROTEIN, PUTATIVE-RELATED"/>
    <property type="match status" value="1"/>
</dbReference>
<dbReference type="FunFam" id="1.25.40.10:FF:000729">
    <property type="entry name" value="Pentatricopeptide repeat-containing protein At4g25270, chloroplastic"/>
    <property type="match status" value="1"/>
</dbReference>
<dbReference type="PROSITE" id="PS51375">
    <property type="entry name" value="PPR"/>
    <property type="match status" value="4"/>
</dbReference>
<evidence type="ECO:0000256" key="2">
    <source>
        <dbReference type="PROSITE-ProRule" id="PRU00708"/>
    </source>
</evidence>
<dbReference type="Pfam" id="PF20431">
    <property type="entry name" value="E_motif"/>
    <property type="match status" value="1"/>
</dbReference>
<dbReference type="NCBIfam" id="TIGR00756">
    <property type="entry name" value="PPR"/>
    <property type="match status" value="4"/>
</dbReference>
<evidence type="ECO:0000313" key="4">
    <source>
        <dbReference type="EMBL" id="GMH19701.1"/>
    </source>
</evidence>
<dbReference type="InterPro" id="IPR046848">
    <property type="entry name" value="E_motif"/>
</dbReference>
<dbReference type="AlphaFoldDB" id="A0AAD3T142"/>
<dbReference type="InterPro" id="IPR002885">
    <property type="entry name" value="PPR_rpt"/>
</dbReference>
<dbReference type="PANTHER" id="PTHR24015">
    <property type="entry name" value="OS07G0578800 PROTEIN-RELATED"/>
    <property type="match status" value="1"/>
</dbReference>
<feature type="repeat" description="PPR" evidence="2">
    <location>
        <begin position="138"/>
        <end position="168"/>
    </location>
</feature>
<dbReference type="Proteomes" id="UP001279734">
    <property type="component" value="Unassembled WGS sequence"/>
</dbReference>
<dbReference type="Pfam" id="PF01535">
    <property type="entry name" value="PPR"/>
    <property type="match status" value="6"/>
</dbReference>
<dbReference type="Gene3D" id="1.25.40.10">
    <property type="entry name" value="Tetratricopeptide repeat domain"/>
    <property type="match status" value="4"/>
</dbReference>
<protein>
    <recommendedName>
        <fullName evidence="6">Pentatricopeptide repeat-containing protein</fullName>
    </recommendedName>
</protein>
<evidence type="ECO:0000256" key="3">
    <source>
        <dbReference type="SAM" id="MobiDB-lite"/>
    </source>
</evidence>
<reference evidence="4" key="1">
    <citation type="submission" date="2023-05" db="EMBL/GenBank/DDBJ databases">
        <title>Nepenthes gracilis genome sequencing.</title>
        <authorList>
            <person name="Fukushima K."/>
        </authorList>
    </citation>
    <scope>NUCLEOTIDE SEQUENCE</scope>
    <source>
        <strain evidence="4">SING2019-196</strain>
    </source>
</reference>
<proteinExistence type="predicted"/>
<evidence type="ECO:0000313" key="5">
    <source>
        <dbReference type="Proteomes" id="UP001279734"/>
    </source>
</evidence>
<feature type="repeat" description="PPR" evidence="2">
    <location>
        <begin position="402"/>
        <end position="432"/>
    </location>
</feature>
<dbReference type="FunFam" id="1.25.40.10:FF:000285">
    <property type="entry name" value="Pentatricopeptide repeat-containing protein, chloroplastic"/>
    <property type="match status" value="1"/>
</dbReference>
<dbReference type="GO" id="GO:0003723">
    <property type="term" value="F:RNA binding"/>
    <property type="evidence" value="ECO:0007669"/>
    <property type="project" value="InterPro"/>
</dbReference>
<keyword evidence="1" id="KW-0677">Repeat</keyword>
<dbReference type="Pfam" id="PF13041">
    <property type="entry name" value="PPR_2"/>
    <property type="match status" value="2"/>
</dbReference>
<sequence length="539" mass="60704">MHPRPSLASMQAAAFAAPCTTSTLNLLSSLPDKRKKSRKRKQNQRQHESCSHPSARTRYSFPRSSPTPLLINQKPQIQTELQALDAIINNLEASAKNGINVIDTQTLSSLLEACFRLDAVGHGIRIHRLIPAKILRKNAGVASKLVRLYASNGHVDEAHQVFDEMSQRDESAFVWNSLISGYSDFGQYEDALALYFQMEEEGVDPDRFTFPRVLSACSGTGSIHVGEEIHRHAVRYGFFNDGFVLNALIEMYSKCGNIVKARRVFDKITIKDIVTWNSMITGYIHHDLLPEAMDIFHHMLEAAFEPDAFTLSSILKGVSSLRIGCQIHGWALRRGIEWSLSIANSLIGLYSYHGMLHRARWLFSHMPEKDVVSWNSIISAHGKHPKALSYFHQMQIEATLPDSSTFSSLLSVCASLGLVRDGERFFSLMREEFGITPRMEHYGCMVNLYGKAGLIDKAYEIVARKMEFEAGPTVWGALLYACYVHGNVDIGEVAAAKLFELEPDNEHNFELLMKIYKSLGRVDDMDMVRKMMLDRGLDL</sequence>
<feature type="repeat" description="PPR" evidence="2">
    <location>
        <begin position="171"/>
        <end position="205"/>
    </location>
</feature>
<dbReference type="InterPro" id="IPR046960">
    <property type="entry name" value="PPR_At4g14850-like_plant"/>
</dbReference>
<accession>A0AAD3T142</accession>
<comment type="caution">
    <text evidence="4">The sequence shown here is derived from an EMBL/GenBank/DDBJ whole genome shotgun (WGS) entry which is preliminary data.</text>
</comment>
<dbReference type="SUPFAM" id="SSF48452">
    <property type="entry name" value="TPR-like"/>
    <property type="match status" value="1"/>
</dbReference>
<name>A0AAD3T142_NEPGR</name>
<dbReference type="GO" id="GO:0099402">
    <property type="term" value="P:plant organ development"/>
    <property type="evidence" value="ECO:0007669"/>
    <property type="project" value="UniProtKB-ARBA"/>
</dbReference>
<dbReference type="FunFam" id="1.25.40.10:FF:000158">
    <property type="entry name" value="pentatricopeptide repeat-containing protein At2g33680"/>
    <property type="match status" value="1"/>
</dbReference>
<feature type="compositionally biased region" description="Basic residues" evidence="3">
    <location>
        <begin position="33"/>
        <end position="44"/>
    </location>
</feature>
<dbReference type="EMBL" id="BSYO01000021">
    <property type="protein sequence ID" value="GMH19701.1"/>
    <property type="molecule type" value="Genomic_DNA"/>
</dbReference>
<gene>
    <name evidence="4" type="ORF">Nepgr_021542</name>
</gene>
<feature type="repeat" description="PPR" evidence="2">
    <location>
        <begin position="272"/>
        <end position="306"/>
    </location>
</feature>